<dbReference type="InterPro" id="IPR004770">
    <property type="entry name" value="Na/H_antiport_NhaC"/>
</dbReference>
<evidence type="ECO:0000256" key="9">
    <source>
        <dbReference type="SAM" id="Phobius"/>
    </source>
</evidence>
<dbReference type="RefSeq" id="WP_145289599.1">
    <property type="nucleotide sequence ID" value="NZ_VMSJ01000004.1"/>
</dbReference>
<dbReference type="InterPro" id="IPR018461">
    <property type="entry name" value="Na/H_Antiport_NhaC-like_C"/>
</dbReference>
<dbReference type="OrthoDB" id="9762978at2"/>
<dbReference type="EMBL" id="VMSJ01000004">
    <property type="protein sequence ID" value="TVT27409.1"/>
    <property type="molecule type" value="Genomic_DNA"/>
</dbReference>
<dbReference type="Proteomes" id="UP000315103">
    <property type="component" value="Unassembled WGS sequence"/>
</dbReference>
<feature type="transmembrane region" description="Helical" evidence="9">
    <location>
        <begin position="111"/>
        <end position="134"/>
    </location>
</feature>
<gene>
    <name evidence="11" type="primary">nhaC</name>
    <name evidence="11" type="ORF">FO441_10245</name>
</gene>
<evidence type="ECO:0000256" key="8">
    <source>
        <dbReference type="ARBA" id="ARBA00038435"/>
    </source>
</evidence>
<comment type="subcellular location">
    <subcellularLocation>
        <location evidence="1">Cell membrane</location>
        <topology evidence="1">Multi-pass membrane protein</topology>
    </subcellularLocation>
</comment>
<keyword evidence="4" id="KW-1003">Cell membrane</keyword>
<comment type="caution">
    <text evidence="11">The sequence shown here is derived from an EMBL/GenBank/DDBJ whole genome shotgun (WGS) entry which is preliminary data.</text>
</comment>
<keyword evidence="6 9" id="KW-1133">Transmembrane helix</keyword>
<keyword evidence="2" id="KW-0813">Transport</keyword>
<evidence type="ECO:0000256" key="4">
    <source>
        <dbReference type="ARBA" id="ARBA00022475"/>
    </source>
</evidence>
<keyword evidence="7 9" id="KW-0472">Membrane</keyword>
<dbReference type="GO" id="GO:0005886">
    <property type="term" value="C:plasma membrane"/>
    <property type="evidence" value="ECO:0007669"/>
    <property type="project" value="UniProtKB-SubCell"/>
</dbReference>
<feature type="transmembrane region" description="Helical" evidence="9">
    <location>
        <begin position="237"/>
        <end position="257"/>
    </location>
</feature>
<evidence type="ECO:0000313" key="12">
    <source>
        <dbReference type="Proteomes" id="UP000315103"/>
    </source>
</evidence>
<reference evidence="11 12" key="1">
    <citation type="submission" date="2019-07" db="EMBL/GenBank/DDBJ databases">
        <title>Salinicoccus cyprini sp. nov., isolated from gastro-intestinal tract of mirror carp, Cyprinus carpio var. specularis, collected from Gobind Sagar Reservoir, Himachal Pradesh, India.</title>
        <authorList>
            <person name="Talwar C."/>
            <person name="Singh A.K."/>
            <person name="Lal R."/>
            <person name="Negi R.K."/>
        </authorList>
    </citation>
    <scope>NUCLEOTIDE SEQUENCE [LARGE SCALE GENOMIC DNA]</scope>
    <source>
        <strain evidence="11 12">CT19</strain>
    </source>
</reference>
<protein>
    <submittedName>
        <fullName evidence="11">Na+/H+ antiporter NhaC</fullName>
    </submittedName>
</protein>
<dbReference type="PANTHER" id="PTHR33451">
    <property type="entry name" value="MALATE-2H(+)/NA(+)-LACTATE ANTIPORTER"/>
    <property type="match status" value="1"/>
</dbReference>
<dbReference type="AlphaFoldDB" id="A0A558AT14"/>
<name>A0A558AT14_9STAP</name>
<dbReference type="InterPro" id="IPR052180">
    <property type="entry name" value="NhaC_Na-H+_Antiporter"/>
</dbReference>
<evidence type="ECO:0000256" key="6">
    <source>
        <dbReference type="ARBA" id="ARBA00022989"/>
    </source>
</evidence>
<dbReference type="Pfam" id="PF03553">
    <property type="entry name" value="Na_H_antiporter"/>
    <property type="match status" value="1"/>
</dbReference>
<evidence type="ECO:0000256" key="5">
    <source>
        <dbReference type="ARBA" id="ARBA00022692"/>
    </source>
</evidence>
<dbReference type="GO" id="GO:0015297">
    <property type="term" value="F:antiporter activity"/>
    <property type="evidence" value="ECO:0007669"/>
    <property type="project" value="UniProtKB-KW"/>
</dbReference>
<feature type="transmembrane region" description="Helical" evidence="9">
    <location>
        <begin position="321"/>
        <end position="341"/>
    </location>
</feature>
<evidence type="ECO:0000256" key="7">
    <source>
        <dbReference type="ARBA" id="ARBA00023136"/>
    </source>
</evidence>
<keyword evidence="12" id="KW-1185">Reference proteome</keyword>
<evidence type="ECO:0000256" key="2">
    <source>
        <dbReference type="ARBA" id="ARBA00022448"/>
    </source>
</evidence>
<accession>A0A558AT14</accession>
<evidence type="ECO:0000256" key="3">
    <source>
        <dbReference type="ARBA" id="ARBA00022449"/>
    </source>
</evidence>
<sequence>MKNNKIRRQPTFGESIFSFLIMFFFVFVGYMILGLRIELMMIAAAAGAGILAWRIGYTWTDMESAITQRLISATPAILIIWVIGIVIATFIFSGSIPMLIFYGIQIVHSEYLLISAFLLCLLFSIVTGTSWGSVGTVGVAFMSISEGLGVPLHITAGAVISGAIFGDKMSPLSETTNLAAATAGANLYEHIKSMTWTTVPAGIITFIVFLFVGNVVGTSNEGSSVSSIQMLDGLDNIFTWSPLLLIPFIVILIGAIMKKPPVPTMLLGSLTAIILGVASQGFSLQSATTAAFSGFDVTMIPNINTETLSEGVLTLVNRGGIMSMVTVVIIIYCGYAYTAIISKAGFLETALNPLYNRVRKRGPLMITTLFTEFVILFLSGTSYTVAIMIPEMFKKAFLKAGMPAKTLSRSIEDVGTMLAPFIPWGTSGAFYISTLGVTPFGSGGYAVWTIMAYVTPIIAIILAFTGIGLYKMSQEESKRALQNYRATNSVMTKSTNTVNQA</sequence>
<feature type="transmembrane region" description="Helical" evidence="9">
    <location>
        <begin position="39"/>
        <end position="57"/>
    </location>
</feature>
<dbReference type="NCBIfam" id="TIGR00931">
    <property type="entry name" value="antiport_nhaC"/>
    <property type="match status" value="1"/>
</dbReference>
<dbReference type="PANTHER" id="PTHR33451:SF3">
    <property type="entry name" value="MALATE-2H(+)_NA(+)-LACTATE ANTIPORTER"/>
    <property type="match status" value="1"/>
</dbReference>
<evidence type="ECO:0000313" key="11">
    <source>
        <dbReference type="EMBL" id="TVT27409.1"/>
    </source>
</evidence>
<feature type="transmembrane region" description="Helical" evidence="9">
    <location>
        <begin position="78"/>
        <end position="105"/>
    </location>
</feature>
<feature type="transmembrane region" description="Helical" evidence="9">
    <location>
        <begin position="196"/>
        <end position="217"/>
    </location>
</feature>
<comment type="similarity">
    <text evidence="8">Belongs to the NhaC Na(+)/H(+) (TC 2.A.35) antiporter family.</text>
</comment>
<feature type="transmembrane region" description="Helical" evidence="9">
    <location>
        <begin position="264"/>
        <end position="282"/>
    </location>
</feature>
<proteinExistence type="inferred from homology"/>
<feature type="domain" description="Na+/H+ antiporter NhaC-like C-terminal" evidence="10">
    <location>
        <begin position="162"/>
        <end position="467"/>
    </location>
</feature>
<keyword evidence="3" id="KW-0050">Antiport</keyword>
<organism evidence="11 12">
    <name type="scientific">Salinicoccus cyprini</name>
    <dbReference type="NCBI Taxonomy" id="2493691"/>
    <lineage>
        <taxon>Bacteria</taxon>
        <taxon>Bacillati</taxon>
        <taxon>Bacillota</taxon>
        <taxon>Bacilli</taxon>
        <taxon>Bacillales</taxon>
        <taxon>Staphylococcaceae</taxon>
        <taxon>Salinicoccus</taxon>
    </lineage>
</organism>
<evidence type="ECO:0000259" key="10">
    <source>
        <dbReference type="Pfam" id="PF03553"/>
    </source>
</evidence>
<feature type="transmembrane region" description="Helical" evidence="9">
    <location>
        <begin position="12"/>
        <end position="33"/>
    </location>
</feature>
<keyword evidence="5 9" id="KW-0812">Transmembrane</keyword>
<feature type="transmembrane region" description="Helical" evidence="9">
    <location>
        <begin position="362"/>
        <end position="389"/>
    </location>
</feature>
<evidence type="ECO:0000256" key="1">
    <source>
        <dbReference type="ARBA" id="ARBA00004651"/>
    </source>
</evidence>
<feature type="transmembrane region" description="Helical" evidence="9">
    <location>
        <begin position="445"/>
        <end position="470"/>
    </location>
</feature>